<feature type="compositionally biased region" description="Low complexity" evidence="1">
    <location>
        <begin position="117"/>
        <end position="158"/>
    </location>
</feature>
<dbReference type="Proteomes" id="UP000293623">
    <property type="component" value="Unassembled WGS sequence"/>
</dbReference>
<evidence type="ECO:0000313" key="3">
    <source>
        <dbReference type="EMBL" id="RXZ63963.1"/>
    </source>
</evidence>
<keyword evidence="4" id="KW-1185">Reference proteome</keyword>
<feature type="signal peptide" evidence="2">
    <location>
        <begin position="1"/>
        <end position="22"/>
    </location>
</feature>
<keyword evidence="2" id="KW-0732">Signal</keyword>
<reference evidence="3 4" key="1">
    <citation type="submission" date="2019-01" db="EMBL/GenBank/DDBJ databases">
        <title>Altererythrobacter rhizovicinus sp. nov., isolated from the rhizosphere soil of Haloxylon ammodendron.</title>
        <authorList>
            <person name="Li H.-P."/>
            <person name="Gou J.-Y."/>
            <person name="Yao D."/>
            <person name="Han Q.-Q."/>
            <person name="Shao K.-Z."/>
            <person name="Zhao Q."/>
            <person name="Zhang J.-L."/>
        </authorList>
    </citation>
    <scope>NUCLEOTIDE SEQUENCE [LARGE SCALE GENOMIC DNA]</scope>
    <source>
        <strain evidence="3 4">AY-3R</strain>
    </source>
</reference>
<protein>
    <recommendedName>
        <fullName evidence="5">DUF3106 domain-containing protein</fullName>
    </recommendedName>
</protein>
<organism evidence="3 4">
    <name type="scientific">Pelagerythrobacter rhizovicinus</name>
    <dbReference type="NCBI Taxonomy" id="2268576"/>
    <lineage>
        <taxon>Bacteria</taxon>
        <taxon>Pseudomonadati</taxon>
        <taxon>Pseudomonadota</taxon>
        <taxon>Alphaproteobacteria</taxon>
        <taxon>Sphingomonadales</taxon>
        <taxon>Erythrobacteraceae</taxon>
        <taxon>Pelagerythrobacter</taxon>
    </lineage>
</organism>
<feature type="region of interest" description="Disordered" evidence="1">
    <location>
        <begin position="23"/>
        <end position="50"/>
    </location>
</feature>
<evidence type="ECO:0000256" key="1">
    <source>
        <dbReference type="SAM" id="MobiDB-lite"/>
    </source>
</evidence>
<feature type="compositionally biased region" description="Polar residues" evidence="1">
    <location>
        <begin position="40"/>
        <end position="50"/>
    </location>
</feature>
<feature type="compositionally biased region" description="Acidic residues" evidence="1">
    <location>
        <begin position="159"/>
        <end position="169"/>
    </location>
</feature>
<dbReference type="AlphaFoldDB" id="A0A4Q2KKY9"/>
<evidence type="ECO:0008006" key="5">
    <source>
        <dbReference type="Google" id="ProtNLM"/>
    </source>
</evidence>
<evidence type="ECO:0000256" key="2">
    <source>
        <dbReference type="SAM" id="SignalP"/>
    </source>
</evidence>
<sequence>MRIRNLLPAVAAVAIVSGPALAQDTEMAEPPVESAEPADTATSTGLAPDQQSAYDAWPPAQQAQYDAWPAETQTYFWSLTPERQELFWRISDGDKSTLATLPPEQQTQAWAQIESQAAAMPAPTDPAGDPATADPADPTAADPTSPDPMADPTATDPSATDEPETDEPM</sequence>
<proteinExistence type="predicted"/>
<feature type="compositionally biased region" description="Polar residues" evidence="1">
    <location>
        <begin position="97"/>
        <end position="115"/>
    </location>
</feature>
<dbReference type="OrthoDB" id="7511342at2"/>
<name>A0A4Q2KKY9_9SPHN</name>
<comment type="caution">
    <text evidence="3">The sequence shown here is derived from an EMBL/GenBank/DDBJ whole genome shotgun (WGS) entry which is preliminary data.</text>
</comment>
<feature type="region of interest" description="Disordered" evidence="1">
    <location>
        <begin position="95"/>
        <end position="169"/>
    </location>
</feature>
<evidence type="ECO:0000313" key="4">
    <source>
        <dbReference type="Proteomes" id="UP000293623"/>
    </source>
</evidence>
<accession>A0A4Q2KKY9</accession>
<dbReference type="RefSeq" id="WP_129524278.1">
    <property type="nucleotide sequence ID" value="NZ_SDPV01000002.1"/>
</dbReference>
<dbReference type="EMBL" id="SDPV01000002">
    <property type="protein sequence ID" value="RXZ63963.1"/>
    <property type="molecule type" value="Genomic_DNA"/>
</dbReference>
<feature type="chain" id="PRO_5020605369" description="DUF3106 domain-containing protein" evidence="2">
    <location>
        <begin position="23"/>
        <end position="169"/>
    </location>
</feature>
<gene>
    <name evidence="3" type="ORF">ETX26_08445</name>
</gene>